<gene>
    <name evidence="1" type="ORF">ACA29_17065</name>
</gene>
<protein>
    <submittedName>
        <fullName evidence="1">Uncharacterized protein</fullName>
    </submittedName>
</protein>
<dbReference type="SUPFAM" id="SSF51126">
    <property type="entry name" value="Pectin lyase-like"/>
    <property type="match status" value="1"/>
</dbReference>
<sequence>MYLGSSSKVLNITSEQNYGAGLLFSLGTGNVISIDTAYFEKNGIKAREDGKTHRNWGVIVKGSPTGSPKAIENIFLAGAGSENAQSIWLVGKGSKATLDLRNIGGGGILKSEWDSYTLTGYISSSITTGIEGCLPRKLEGTINSNWTTLYVRNNGNDNNDGRTSLTAFATIEKAIEVSKAIYTVHTIDCEGLSTQLATIDLKGIDREIMIDGKNTAVIDGSSSGNNGLSIRNSNNVVNINNFAKISRLTLVNCNQVKSINTKFGHKDNSYSGTMEIQNSGLYLKDCTLNGIDATNTTRNGIRLYNSALKTKELILSGYTNYFSISEGSTVYADSYLAAFGQYADSYLAAFGQMTWVDGTGFVIGGNRIRNAAGILTFA</sequence>
<organism evidence="1 2">
    <name type="scientific">Lederbergia galactosidilytica</name>
    <dbReference type="NCBI Taxonomy" id="217031"/>
    <lineage>
        <taxon>Bacteria</taxon>
        <taxon>Bacillati</taxon>
        <taxon>Bacillota</taxon>
        <taxon>Bacilli</taxon>
        <taxon>Bacillales</taxon>
        <taxon>Bacillaceae</taxon>
        <taxon>Lederbergia</taxon>
    </lineage>
</organism>
<proteinExistence type="predicted"/>
<dbReference type="PATRIC" id="fig|217031.4.peg.5800"/>
<dbReference type="EMBL" id="LGPB01000122">
    <property type="protein sequence ID" value="KRG11548.1"/>
    <property type="molecule type" value="Genomic_DNA"/>
</dbReference>
<reference evidence="1 2" key="1">
    <citation type="submission" date="2015-06" db="EMBL/GenBank/DDBJ databases">
        <title>Genome sequencing project of Bacillus galactosidilyticus PL133.</title>
        <authorList>
            <person name="Gaiero J."/>
            <person name="Nicol R."/>
            <person name="Habash M."/>
        </authorList>
    </citation>
    <scope>NUCLEOTIDE SEQUENCE [LARGE SCALE GENOMIC DNA]</scope>
    <source>
        <strain evidence="1 2">PL133</strain>
    </source>
</reference>
<accession>A0A0Q9XSW9</accession>
<evidence type="ECO:0000313" key="2">
    <source>
        <dbReference type="Proteomes" id="UP000053881"/>
    </source>
</evidence>
<name>A0A0Q9XSW9_9BACI</name>
<dbReference type="Proteomes" id="UP000053881">
    <property type="component" value="Unassembled WGS sequence"/>
</dbReference>
<dbReference type="InterPro" id="IPR011050">
    <property type="entry name" value="Pectin_lyase_fold/virulence"/>
</dbReference>
<evidence type="ECO:0000313" key="1">
    <source>
        <dbReference type="EMBL" id="KRG11548.1"/>
    </source>
</evidence>
<dbReference type="AlphaFoldDB" id="A0A0Q9XSW9"/>
<comment type="caution">
    <text evidence="1">The sequence shown here is derived from an EMBL/GenBank/DDBJ whole genome shotgun (WGS) entry which is preliminary data.</text>
</comment>